<dbReference type="Proteomes" id="UP000244384">
    <property type="component" value="Chromosome"/>
</dbReference>
<evidence type="ECO:0000313" key="1">
    <source>
        <dbReference type="EMBL" id="AWB92483.1"/>
    </source>
</evidence>
<dbReference type="AlphaFoldDB" id="A0A2S0WMA9"/>
<organism evidence="1 2">
    <name type="scientific">Aeromicrobium chenweiae</name>
    <dbReference type="NCBI Taxonomy" id="2079793"/>
    <lineage>
        <taxon>Bacteria</taxon>
        <taxon>Bacillati</taxon>
        <taxon>Actinomycetota</taxon>
        <taxon>Actinomycetes</taxon>
        <taxon>Propionibacteriales</taxon>
        <taxon>Nocardioidaceae</taxon>
        <taxon>Aeromicrobium</taxon>
    </lineage>
</organism>
<accession>A0A5F2ENW0</accession>
<dbReference type="KEGG" id="aez:C3E78_09880"/>
<sequence>MPRRVTSSGGGRRPAMPGADELFRATAPAKSVETPAPAPAPEPEPSVSASGRVKHDEKMTVYVTSAELLAVEQARLVLRSELGRSVDRGRFVRAALAVALADLDARGTQSDVARRLSET</sequence>
<protein>
    <submittedName>
        <fullName evidence="1">Uncharacterized protein</fullName>
    </submittedName>
</protein>
<reference evidence="2" key="1">
    <citation type="submission" date="2018-01" db="EMBL/GenBank/DDBJ databases">
        <authorList>
            <person name="Li J."/>
        </authorList>
    </citation>
    <scope>NUCLEOTIDE SEQUENCE [LARGE SCALE GENOMIC DNA]</scope>
    <source>
        <strain evidence="2">592</strain>
    </source>
</reference>
<keyword evidence="2" id="KW-1185">Reference proteome</keyword>
<gene>
    <name evidence="1" type="ORF">C3E78_09880</name>
</gene>
<name>A0A2S0WMA9_9ACTN</name>
<evidence type="ECO:0000313" key="2">
    <source>
        <dbReference type="Proteomes" id="UP000244384"/>
    </source>
</evidence>
<proteinExistence type="predicted"/>
<dbReference type="RefSeq" id="WP_108578128.1">
    <property type="nucleotide sequence ID" value="NZ_CP026952.1"/>
</dbReference>
<dbReference type="OrthoDB" id="3825678at2"/>
<dbReference type="EMBL" id="CP026952">
    <property type="protein sequence ID" value="AWB92483.1"/>
    <property type="molecule type" value="Genomic_DNA"/>
</dbReference>
<accession>A0A2S0WMA9</accession>